<name>A0ABV8HV03_9ACTN</name>
<sequence>MNVISPAAHEHGVVLPPPLLAFAERHVGTVLSVTDSSGPRDNSRVWRITAGHPERSWYLKQHPGAKFHAREVHAYAHWTPALEPGGAPELLAAEVELLAVILTALPGVNPRHHDLPPADEREIHRQLGLLLHAFHHSAPRRPAEPDSRLPDNVQRHLTTASGHLDPEDVQLIGRLAARLATLPPLPRVPTHGDAQISNTIWNPTTRTLALIDLERAAYGPAIHDLVRLAYGPWDGRPDLKAAFFTGFGPALTPSEADQLRAMAALDALSGIAYGIGTGDGEVVSRGRRTLHRLRRRTGTSSTASEARRPPSA</sequence>
<accession>A0ABV8HV03</accession>
<organism evidence="3 4">
    <name type="scientific">Streptomyces polygonati</name>
    <dbReference type="NCBI Taxonomy" id="1617087"/>
    <lineage>
        <taxon>Bacteria</taxon>
        <taxon>Bacillati</taxon>
        <taxon>Actinomycetota</taxon>
        <taxon>Actinomycetes</taxon>
        <taxon>Kitasatosporales</taxon>
        <taxon>Streptomycetaceae</taxon>
        <taxon>Streptomyces</taxon>
    </lineage>
</organism>
<dbReference type="Pfam" id="PF01636">
    <property type="entry name" value="APH"/>
    <property type="match status" value="1"/>
</dbReference>
<dbReference type="Proteomes" id="UP001595765">
    <property type="component" value="Unassembled WGS sequence"/>
</dbReference>
<evidence type="ECO:0000313" key="3">
    <source>
        <dbReference type="EMBL" id="MFC4035880.1"/>
    </source>
</evidence>
<dbReference type="InterPro" id="IPR011009">
    <property type="entry name" value="Kinase-like_dom_sf"/>
</dbReference>
<dbReference type="EC" id="2.7.1.-" evidence="3"/>
<dbReference type="InterPro" id="IPR002575">
    <property type="entry name" value="Aminoglycoside_PTrfase"/>
</dbReference>
<gene>
    <name evidence="3" type="ORF">ACFO3J_31075</name>
</gene>
<keyword evidence="4" id="KW-1185">Reference proteome</keyword>
<dbReference type="EMBL" id="JBHSBB010000030">
    <property type="protein sequence ID" value="MFC4035880.1"/>
    <property type="molecule type" value="Genomic_DNA"/>
</dbReference>
<dbReference type="GO" id="GO:0016740">
    <property type="term" value="F:transferase activity"/>
    <property type="evidence" value="ECO:0007669"/>
    <property type="project" value="UniProtKB-KW"/>
</dbReference>
<comment type="caution">
    <text evidence="3">The sequence shown here is derived from an EMBL/GenBank/DDBJ whole genome shotgun (WGS) entry which is preliminary data.</text>
</comment>
<reference evidence="4" key="1">
    <citation type="journal article" date="2019" name="Int. J. Syst. Evol. Microbiol.">
        <title>The Global Catalogue of Microorganisms (GCM) 10K type strain sequencing project: providing services to taxonomists for standard genome sequencing and annotation.</title>
        <authorList>
            <consortium name="The Broad Institute Genomics Platform"/>
            <consortium name="The Broad Institute Genome Sequencing Center for Infectious Disease"/>
            <person name="Wu L."/>
            <person name="Ma J."/>
        </authorList>
    </citation>
    <scope>NUCLEOTIDE SEQUENCE [LARGE SCALE GENOMIC DNA]</scope>
    <source>
        <strain evidence="4">CGMCC 4.7237</strain>
    </source>
</reference>
<dbReference type="RefSeq" id="WP_386436588.1">
    <property type="nucleotide sequence ID" value="NZ_JBHSBB010000030.1"/>
</dbReference>
<dbReference type="Gene3D" id="3.90.1200.10">
    <property type="match status" value="1"/>
</dbReference>
<evidence type="ECO:0000259" key="2">
    <source>
        <dbReference type="Pfam" id="PF01636"/>
    </source>
</evidence>
<proteinExistence type="predicted"/>
<evidence type="ECO:0000313" key="4">
    <source>
        <dbReference type="Proteomes" id="UP001595765"/>
    </source>
</evidence>
<protein>
    <submittedName>
        <fullName evidence="3">Aminoglycoside phosphotransferase family protein</fullName>
        <ecNumber evidence="3">2.7.1.-</ecNumber>
    </submittedName>
</protein>
<evidence type="ECO:0000256" key="1">
    <source>
        <dbReference type="SAM" id="MobiDB-lite"/>
    </source>
</evidence>
<feature type="region of interest" description="Disordered" evidence="1">
    <location>
        <begin position="292"/>
        <end position="312"/>
    </location>
</feature>
<keyword evidence="3" id="KW-0808">Transferase</keyword>
<dbReference type="SUPFAM" id="SSF56112">
    <property type="entry name" value="Protein kinase-like (PK-like)"/>
    <property type="match status" value="1"/>
</dbReference>
<feature type="domain" description="Aminoglycoside phosphotransferase" evidence="2">
    <location>
        <begin position="40"/>
        <end position="250"/>
    </location>
</feature>